<reference evidence="1" key="1">
    <citation type="submission" date="2014-06" db="EMBL/GenBank/DDBJ databases">
        <title>Key roles for freshwater Actinobacteria revealed by deep metagenomic sequencing.</title>
        <authorList>
            <person name="Ghai R."/>
            <person name="Mizuno C.M."/>
            <person name="Picazo A."/>
            <person name="Camacho A."/>
            <person name="Rodriguez-Valera F."/>
        </authorList>
    </citation>
    <scope>NUCLEOTIDE SEQUENCE</scope>
</reference>
<accession>A0A094R3Q1</accession>
<dbReference type="AlphaFoldDB" id="A0A094R3Q1"/>
<evidence type="ECO:0000313" key="1">
    <source>
        <dbReference type="EMBL" id="KGA21551.1"/>
    </source>
</evidence>
<protein>
    <submittedName>
        <fullName evidence="1">Uncharacterized protein</fullName>
    </submittedName>
</protein>
<gene>
    <name evidence="1" type="ORF">GM51_1310</name>
</gene>
<sequence>MEKLNLRYRRYSYGSKTVIDATTPTSPADSHLQIVTYNA</sequence>
<comment type="caution">
    <text evidence="1">The sequence shown here is derived from an EMBL/GenBank/DDBJ whole genome shotgun (WGS) entry which is preliminary data.</text>
</comment>
<name>A0A094R3Q1_9ZZZZ</name>
<dbReference type="EMBL" id="JNSL01000004">
    <property type="protein sequence ID" value="KGA21551.1"/>
    <property type="molecule type" value="Genomic_DNA"/>
</dbReference>
<proteinExistence type="predicted"/>
<organism evidence="1">
    <name type="scientific">freshwater metagenome</name>
    <dbReference type="NCBI Taxonomy" id="449393"/>
    <lineage>
        <taxon>unclassified sequences</taxon>
        <taxon>metagenomes</taxon>
        <taxon>ecological metagenomes</taxon>
    </lineage>
</organism>